<feature type="compositionally biased region" description="Basic residues" evidence="1">
    <location>
        <begin position="37"/>
        <end position="50"/>
    </location>
</feature>
<organism evidence="2 3">
    <name type="scientific">Sphingopyxis alaskensis (strain DSM 13593 / LMG 18877 / RB2256)</name>
    <name type="common">Sphingomonas alaskensis</name>
    <dbReference type="NCBI Taxonomy" id="317655"/>
    <lineage>
        <taxon>Bacteria</taxon>
        <taxon>Pseudomonadati</taxon>
        <taxon>Pseudomonadota</taxon>
        <taxon>Alphaproteobacteria</taxon>
        <taxon>Sphingomonadales</taxon>
        <taxon>Sphingomonadaceae</taxon>
        <taxon>Sphingopyxis</taxon>
    </lineage>
</organism>
<dbReference type="KEGG" id="sal:Sala_2299"/>
<reference evidence="2 3" key="1">
    <citation type="journal article" date="2009" name="Proc. Natl. Acad. Sci. U.S.A.">
        <title>The genomic basis of trophic strategy in marine bacteria.</title>
        <authorList>
            <person name="Lauro F.M."/>
            <person name="McDougald D."/>
            <person name="Thomas T."/>
            <person name="Williams T.J."/>
            <person name="Egan S."/>
            <person name="Rice S."/>
            <person name="DeMaere M.Z."/>
            <person name="Ting L."/>
            <person name="Ertan H."/>
            <person name="Johnson J."/>
            <person name="Ferriera S."/>
            <person name="Lapidus A."/>
            <person name="Anderson I."/>
            <person name="Kyrpides N."/>
            <person name="Munk A.C."/>
            <person name="Detter C."/>
            <person name="Han C.S."/>
            <person name="Brown M.V."/>
            <person name="Robb F.T."/>
            <person name="Kjelleberg S."/>
            <person name="Cavicchioli R."/>
        </authorList>
    </citation>
    <scope>NUCLEOTIDE SEQUENCE [LARGE SCALE GENOMIC DNA]</scope>
    <source>
        <strain evidence="3">DSM 13593 / LMG 18877 / RB2256</strain>
    </source>
</reference>
<proteinExistence type="predicted"/>
<dbReference type="Proteomes" id="UP000006578">
    <property type="component" value="Chromosome"/>
</dbReference>
<gene>
    <name evidence="2" type="ordered locus">Sala_2299</name>
</gene>
<feature type="region of interest" description="Disordered" evidence="1">
    <location>
        <begin position="179"/>
        <end position="218"/>
    </location>
</feature>
<feature type="compositionally biased region" description="Basic and acidic residues" evidence="1">
    <location>
        <begin position="116"/>
        <end position="125"/>
    </location>
</feature>
<feature type="compositionally biased region" description="Basic residues" evidence="1">
    <location>
        <begin position="101"/>
        <end position="112"/>
    </location>
</feature>
<feature type="compositionally biased region" description="Basic residues" evidence="1">
    <location>
        <begin position="188"/>
        <end position="207"/>
    </location>
</feature>
<accession>Q1GQR4</accession>
<sequence length="408" mass="48048">MRDVPPPTRRSGRRRLRLARLPPRAPLLHHRHPVVRAPRRRRQRHRRHRPPLGLRGRDPFAIHFGNIAPRRHPARLAAKALHRIGVGPILADLQRPVIGRGKRVQPHQRHRGVAQLRRDRVGAARRDRGIARTLPRGEREQRRIDLRPRLFVEFHPLEPLDQPRRRILCHERVAMRPERRRDAAMDHRPHRRGRRLGHRARRPRASRRSAPVDPPFPARVALPVPVRVERSRGTPRFDATRRGRRPRARPRREIIDRRALAPRILAVMAQAEHQQRVIMLAPESHQLARDKDGHQIAVDRALERNILQPRDPEIERRLPRPPKALRARRAAQRIAIRLRHIDHRRRAADRPRIGERGDKGLLPLGRPPVVPIFARHRRKVGKRRPRRLRDRGAILHILFSCRSKPDRI</sequence>
<dbReference type="HOGENOM" id="CLU_674228_0_0_5"/>
<name>Q1GQR4_SPHAL</name>
<protein>
    <submittedName>
        <fullName evidence="2">Uncharacterized protein</fullName>
    </submittedName>
</protein>
<evidence type="ECO:0000313" key="3">
    <source>
        <dbReference type="Proteomes" id="UP000006578"/>
    </source>
</evidence>
<dbReference type="AlphaFoldDB" id="Q1GQR4"/>
<evidence type="ECO:0000313" key="2">
    <source>
        <dbReference type="EMBL" id="ABF54008.1"/>
    </source>
</evidence>
<feature type="region of interest" description="Disordered" evidence="1">
    <location>
        <begin position="37"/>
        <end position="57"/>
    </location>
</feature>
<dbReference type="STRING" id="317655.Sala_2299"/>
<evidence type="ECO:0000256" key="1">
    <source>
        <dbReference type="SAM" id="MobiDB-lite"/>
    </source>
</evidence>
<keyword evidence="3" id="KW-1185">Reference proteome</keyword>
<dbReference type="EMBL" id="CP000356">
    <property type="protein sequence ID" value="ABF54008.1"/>
    <property type="molecule type" value="Genomic_DNA"/>
</dbReference>
<feature type="region of interest" description="Disordered" evidence="1">
    <location>
        <begin position="101"/>
        <end position="125"/>
    </location>
</feature>